<dbReference type="PANTHER" id="PTHR24260">
    <property type="match status" value="1"/>
</dbReference>
<sequence length="120" mass="13593">MNLSLHALLGFGSDVNALQWQCSGSIISERFILTAGHCTYTRELGPVTYALVDILSSTEHVDSSQRYKIVRIIGHPDYKPPKKYNDIALLQTEVEWVSENIRLIFVTAHQMSLVDIEVKF</sequence>
<dbReference type="FunFam" id="2.40.10.10:FF:000068">
    <property type="entry name" value="transmembrane protease serine 2"/>
    <property type="match status" value="1"/>
</dbReference>
<organism evidence="8 9">
    <name type="scientific">Parnassius mnemosyne</name>
    <name type="common">clouded apollo</name>
    <dbReference type="NCBI Taxonomy" id="213953"/>
    <lineage>
        <taxon>Eukaryota</taxon>
        <taxon>Metazoa</taxon>
        <taxon>Ecdysozoa</taxon>
        <taxon>Arthropoda</taxon>
        <taxon>Hexapoda</taxon>
        <taxon>Insecta</taxon>
        <taxon>Pterygota</taxon>
        <taxon>Neoptera</taxon>
        <taxon>Endopterygota</taxon>
        <taxon>Lepidoptera</taxon>
        <taxon>Glossata</taxon>
        <taxon>Ditrysia</taxon>
        <taxon>Papilionoidea</taxon>
        <taxon>Papilionidae</taxon>
        <taxon>Parnassiinae</taxon>
        <taxon>Parnassini</taxon>
        <taxon>Parnassius</taxon>
        <taxon>Driopa</taxon>
    </lineage>
</organism>
<evidence type="ECO:0000256" key="1">
    <source>
        <dbReference type="ARBA" id="ARBA00004239"/>
    </source>
</evidence>
<dbReference type="Gene3D" id="2.40.10.10">
    <property type="entry name" value="Trypsin-like serine proteases"/>
    <property type="match status" value="1"/>
</dbReference>
<name>A0AAV1LWM9_9NEOP</name>
<dbReference type="Pfam" id="PF00089">
    <property type="entry name" value="Trypsin"/>
    <property type="match status" value="1"/>
</dbReference>
<dbReference type="GO" id="GO:0090729">
    <property type="term" value="F:toxin activity"/>
    <property type="evidence" value="ECO:0007669"/>
    <property type="project" value="UniProtKB-KW"/>
</dbReference>
<dbReference type="GO" id="GO:0004252">
    <property type="term" value="F:serine-type endopeptidase activity"/>
    <property type="evidence" value="ECO:0007669"/>
    <property type="project" value="InterPro"/>
</dbReference>
<accession>A0AAV1LWM9</accession>
<dbReference type="InterPro" id="IPR018114">
    <property type="entry name" value="TRYPSIN_HIS"/>
</dbReference>
<evidence type="ECO:0000256" key="4">
    <source>
        <dbReference type="ARBA" id="ARBA00023240"/>
    </source>
</evidence>
<dbReference type="Proteomes" id="UP001314205">
    <property type="component" value="Unassembled WGS sequence"/>
</dbReference>
<keyword evidence="2" id="KW-0800">Toxin</keyword>
<keyword evidence="6" id="KW-1205">Fibrinolytic toxin</keyword>
<keyword evidence="4" id="KW-1199">Hemostasis impairing toxin</keyword>
<evidence type="ECO:0000313" key="8">
    <source>
        <dbReference type="EMBL" id="CAK1598021.1"/>
    </source>
</evidence>
<dbReference type="SUPFAM" id="SSF50494">
    <property type="entry name" value="Trypsin-like serine proteases"/>
    <property type="match status" value="1"/>
</dbReference>
<dbReference type="InterPro" id="IPR009003">
    <property type="entry name" value="Peptidase_S1_PA"/>
</dbReference>
<dbReference type="InterPro" id="IPR051333">
    <property type="entry name" value="CLIP_Serine_Protease"/>
</dbReference>
<protein>
    <recommendedName>
        <fullName evidence="7">Peptidase S1 domain-containing protein</fullName>
    </recommendedName>
</protein>
<evidence type="ECO:0000313" key="9">
    <source>
        <dbReference type="Proteomes" id="UP001314205"/>
    </source>
</evidence>
<reference evidence="8 9" key="1">
    <citation type="submission" date="2023-11" db="EMBL/GenBank/DDBJ databases">
        <authorList>
            <person name="Hedman E."/>
            <person name="Englund M."/>
            <person name="Stromberg M."/>
            <person name="Nyberg Akerstrom W."/>
            <person name="Nylinder S."/>
            <person name="Jareborg N."/>
            <person name="Kallberg Y."/>
            <person name="Kronander E."/>
        </authorList>
    </citation>
    <scope>NUCLEOTIDE SEQUENCE [LARGE SCALE GENOMIC DNA]</scope>
</reference>
<keyword evidence="3" id="KW-1015">Disulfide bond</keyword>
<gene>
    <name evidence="8" type="ORF">PARMNEM_LOCUS17086</name>
</gene>
<dbReference type="InterPro" id="IPR043504">
    <property type="entry name" value="Peptidase_S1_PA_chymotrypsin"/>
</dbReference>
<keyword evidence="9" id="KW-1185">Reference proteome</keyword>
<dbReference type="GO" id="GO:0005576">
    <property type="term" value="C:extracellular region"/>
    <property type="evidence" value="ECO:0007669"/>
    <property type="project" value="UniProtKB-SubCell"/>
</dbReference>
<dbReference type="GO" id="GO:0006508">
    <property type="term" value="P:proteolysis"/>
    <property type="evidence" value="ECO:0007669"/>
    <property type="project" value="InterPro"/>
</dbReference>
<evidence type="ECO:0000256" key="2">
    <source>
        <dbReference type="ARBA" id="ARBA00022656"/>
    </source>
</evidence>
<dbReference type="InterPro" id="IPR001254">
    <property type="entry name" value="Trypsin_dom"/>
</dbReference>
<evidence type="ECO:0000256" key="6">
    <source>
        <dbReference type="ARBA" id="ARBA00084094"/>
    </source>
</evidence>
<comment type="caution">
    <text evidence="8">The sequence shown here is derived from an EMBL/GenBank/DDBJ whole genome shotgun (WGS) entry which is preliminary data.</text>
</comment>
<evidence type="ECO:0000256" key="3">
    <source>
        <dbReference type="ARBA" id="ARBA00023157"/>
    </source>
</evidence>
<feature type="domain" description="Peptidase S1" evidence="7">
    <location>
        <begin position="19"/>
        <end position="95"/>
    </location>
</feature>
<dbReference type="EMBL" id="CAVLGL010000096">
    <property type="protein sequence ID" value="CAK1598021.1"/>
    <property type="molecule type" value="Genomic_DNA"/>
</dbReference>
<proteinExistence type="predicted"/>
<dbReference type="PROSITE" id="PS00134">
    <property type="entry name" value="TRYPSIN_HIS"/>
    <property type="match status" value="1"/>
</dbReference>
<dbReference type="PANTHER" id="PTHR24260:SF147">
    <property type="entry name" value="EG:BACR7A4.3 PROTEIN-RELATED"/>
    <property type="match status" value="1"/>
</dbReference>
<comment type="function">
    <text evidence="5">Fibrinolytic activity; shows preferential cleavage of Arg-Gly bonds in all three fibrinogen chains. Contact with the caterpillars causes severe bleeding, due the anticoagulant effect of the protein.</text>
</comment>
<evidence type="ECO:0000259" key="7">
    <source>
        <dbReference type="Pfam" id="PF00089"/>
    </source>
</evidence>
<comment type="subcellular location">
    <subcellularLocation>
        <location evidence="1">Secreted</location>
        <location evidence="1">Extracellular space</location>
    </subcellularLocation>
</comment>
<dbReference type="AlphaFoldDB" id="A0AAV1LWM9"/>
<evidence type="ECO:0000256" key="5">
    <source>
        <dbReference type="ARBA" id="ARBA00055534"/>
    </source>
</evidence>